<dbReference type="SUPFAM" id="SSF81383">
    <property type="entry name" value="F-box domain"/>
    <property type="match status" value="1"/>
</dbReference>
<evidence type="ECO:0000313" key="4">
    <source>
        <dbReference type="Proteomes" id="UP000807469"/>
    </source>
</evidence>
<reference evidence="3" key="1">
    <citation type="submission" date="2020-11" db="EMBL/GenBank/DDBJ databases">
        <authorList>
            <consortium name="DOE Joint Genome Institute"/>
            <person name="Ahrendt S."/>
            <person name="Riley R."/>
            <person name="Andreopoulos W."/>
            <person name="Labutti K."/>
            <person name="Pangilinan J."/>
            <person name="Ruiz-Duenas F.J."/>
            <person name="Barrasa J.M."/>
            <person name="Sanchez-Garcia M."/>
            <person name="Camarero S."/>
            <person name="Miyauchi S."/>
            <person name="Serrano A."/>
            <person name="Linde D."/>
            <person name="Babiker R."/>
            <person name="Drula E."/>
            <person name="Ayuso-Fernandez I."/>
            <person name="Pacheco R."/>
            <person name="Padilla G."/>
            <person name="Ferreira P."/>
            <person name="Barriuso J."/>
            <person name="Kellner H."/>
            <person name="Castanera R."/>
            <person name="Alfaro M."/>
            <person name="Ramirez L."/>
            <person name="Pisabarro A.G."/>
            <person name="Kuo A."/>
            <person name="Tritt A."/>
            <person name="Lipzen A."/>
            <person name="He G."/>
            <person name="Yan M."/>
            <person name="Ng V."/>
            <person name="Cullen D."/>
            <person name="Martin F."/>
            <person name="Rosso M.-N."/>
            <person name="Henrissat B."/>
            <person name="Hibbett D."/>
            <person name="Martinez A.T."/>
            <person name="Grigoriev I.V."/>
        </authorList>
    </citation>
    <scope>NUCLEOTIDE SEQUENCE</scope>
    <source>
        <strain evidence="3">CIRM-BRFM 674</strain>
    </source>
</reference>
<dbReference type="EMBL" id="MU155188">
    <property type="protein sequence ID" value="KAF9480815.1"/>
    <property type="molecule type" value="Genomic_DNA"/>
</dbReference>
<keyword evidence="4" id="KW-1185">Reference proteome</keyword>
<dbReference type="OrthoDB" id="3172239at2759"/>
<evidence type="ECO:0000259" key="2">
    <source>
        <dbReference type="PROSITE" id="PS50181"/>
    </source>
</evidence>
<proteinExistence type="predicted"/>
<dbReference type="AlphaFoldDB" id="A0A9P5Z667"/>
<dbReference type="Gene3D" id="3.80.10.10">
    <property type="entry name" value="Ribonuclease Inhibitor"/>
    <property type="match status" value="1"/>
</dbReference>
<evidence type="ECO:0000313" key="3">
    <source>
        <dbReference type="EMBL" id="KAF9480815.1"/>
    </source>
</evidence>
<dbReference type="Pfam" id="PF12937">
    <property type="entry name" value="F-box-like"/>
    <property type="match status" value="1"/>
</dbReference>
<sequence length="588" mass="65745">MSETHGLLSLNCNTSTAEAHRLIDEALKRPGALVLALKSQRNAFVPISSLPPEILCKIFSDVKDKEPSTPNESFKLTHVCRHWRNVGIGLSALWTELVLRNPEVTELMVARSKGAPLVIKTPNFDSYINSNRFAALKMSLEHLHRVKDLTLYTTEEQWPEVYDLFPKSAVHLNCLRVFAKSNHRLAFVNEGLLQETLQLRHLELSNFSISWKAHSHLLHSLTHLVLQKVSFRGLSWRELADALKRMPGLQVLSLSNATPEVDNEPVTWSPTHLASLRSLSMTSNDKGADILLSSITFPETAKTCFDCFVPSQTDVDFSSIFQKLGKIYSDLLPDDQYKTLILIDYHTIMPGLKVKLFSNAFAEEKLLKLKPKVTPSDLEFNLHWISTMENDRISAKIFNDLLNSGVPLQNVGRVFLTTPFPWVVSPQVFADTIGKLAQPISVLTTGGSAEMMVNALLVPDPSSGGTTGAKEKPYFSNLTSIFLHKARFEVPDMGDGSYINFKNLHRGLAERAQCGAKLGKLVFMYCNRVLKPDVDALAKFVGEVDCDSQDLHLGIDRDGGPVQPRRLKVRRAPKPQNETSKRKKKNAT</sequence>
<dbReference type="PROSITE" id="PS50181">
    <property type="entry name" value="FBOX"/>
    <property type="match status" value="1"/>
</dbReference>
<name>A0A9P5Z667_9AGAR</name>
<dbReference type="Proteomes" id="UP000807469">
    <property type="component" value="Unassembled WGS sequence"/>
</dbReference>
<dbReference type="SUPFAM" id="SSF52047">
    <property type="entry name" value="RNI-like"/>
    <property type="match status" value="1"/>
</dbReference>
<comment type="caution">
    <text evidence="3">The sequence shown here is derived from an EMBL/GenBank/DDBJ whole genome shotgun (WGS) entry which is preliminary data.</text>
</comment>
<dbReference type="InterPro" id="IPR036047">
    <property type="entry name" value="F-box-like_dom_sf"/>
</dbReference>
<dbReference type="InterPro" id="IPR032675">
    <property type="entry name" value="LRR_dom_sf"/>
</dbReference>
<protein>
    <recommendedName>
        <fullName evidence="2">F-box domain-containing protein</fullName>
    </recommendedName>
</protein>
<feature type="region of interest" description="Disordered" evidence="1">
    <location>
        <begin position="553"/>
        <end position="588"/>
    </location>
</feature>
<dbReference type="Gene3D" id="1.20.1280.50">
    <property type="match status" value="1"/>
</dbReference>
<feature type="domain" description="F-box" evidence="2">
    <location>
        <begin position="44"/>
        <end position="97"/>
    </location>
</feature>
<organism evidence="3 4">
    <name type="scientific">Pholiota conissans</name>
    <dbReference type="NCBI Taxonomy" id="109636"/>
    <lineage>
        <taxon>Eukaryota</taxon>
        <taxon>Fungi</taxon>
        <taxon>Dikarya</taxon>
        <taxon>Basidiomycota</taxon>
        <taxon>Agaricomycotina</taxon>
        <taxon>Agaricomycetes</taxon>
        <taxon>Agaricomycetidae</taxon>
        <taxon>Agaricales</taxon>
        <taxon>Agaricineae</taxon>
        <taxon>Strophariaceae</taxon>
        <taxon>Pholiota</taxon>
    </lineage>
</organism>
<dbReference type="InterPro" id="IPR001810">
    <property type="entry name" value="F-box_dom"/>
</dbReference>
<gene>
    <name evidence="3" type="ORF">BDN70DRAFT_585396</name>
</gene>
<evidence type="ECO:0000256" key="1">
    <source>
        <dbReference type="SAM" id="MobiDB-lite"/>
    </source>
</evidence>
<accession>A0A9P5Z667</accession>